<dbReference type="WBParaSite" id="Pan_g1203.t1">
    <property type="protein sequence ID" value="Pan_g1203.t1"/>
    <property type="gene ID" value="Pan_g1203"/>
</dbReference>
<dbReference type="GO" id="GO:0005886">
    <property type="term" value="C:plasma membrane"/>
    <property type="evidence" value="ECO:0007669"/>
    <property type="project" value="UniProtKB-SubCell"/>
</dbReference>
<keyword evidence="7" id="KW-0675">Receptor</keyword>
<evidence type="ECO:0000259" key="11">
    <source>
        <dbReference type="PROSITE" id="PS50262"/>
    </source>
</evidence>
<feature type="transmembrane region" description="Helical" evidence="10">
    <location>
        <begin position="163"/>
        <end position="181"/>
    </location>
</feature>
<feature type="region of interest" description="Disordered" evidence="9">
    <location>
        <begin position="244"/>
        <end position="264"/>
    </location>
</feature>
<sequence length="556" mass="62916">MRIFALPFDAQLNNENETSQFEGDGDHRLLYFIPRSLAYHIGIAIFGGATIGCLFANVLTIFVLMKSRPLQKSISNLYILSLSVADLLIGVCLMSVKFINDLQYPRFENFFGPKWFCRTWQASDFILSSISLYSIVAIALDRVWNLEKPLRVFKRSRKLAKKIIVGIWVLPCVIWIPYFIFLEKDNHSDGCRMSRENAFTIPVVAGVFFYSPAIALIGFFIRISMVVHNHLKFLKAHSTVRAGLSSSSPMQDRPGTGTGNNLNSLNSIQKEYNSSLRVGPEKRNTLTYDSLTTTTSGYCTTTLRTPRSNSPWFPKSEFQLAPLSEERSSGRERSQSEQINLTPEAKNNLEITDSRSHSKISDDGTRQNRRQSIVARQLLLMQRAEAFFNRKTSSESMRLGRPASARSRYSSMDSTTSSIGGPAKIFRKVSNLSRNSSIRFSVIAIPGNLADLLLQRDFFSQQVKAAKAVALITCCFLICWFPFLIIWPIKIYCNDCISDEIYHWSIWLNYVCSTLNPILYTLSSPRAQFALKSYINFGKSNGRKKGASFYKSNTVV</sequence>
<protein>
    <submittedName>
        <fullName evidence="13">G_PROTEIN_RECEP_F1_2 domain-containing protein</fullName>
    </submittedName>
</protein>
<dbReference type="PRINTS" id="PR00237">
    <property type="entry name" value="GPCRRHODOPSN"/>
</dbReference>
<feature type="transmembrane region" description="Helical" evidence="10">
    <location>
        <begin position="119"/>
        <end position="143"/>
    </location>
</feature>
<organism evidence="12 13">
    <name type="scientific">Panagrellus redivivus</name>
    <name type="common">Microworm</name>
    <dbReference type="NCBI Taxonomy" id="6233"/>
    <lineage>
        <taxon>Eukaryota</taxon>
        <taxon>Metazoa</taxon>
        <taxon>Ecdysozoa</taxon>
        <taxon>Nematoda</taxon>
        <taxon>Chromadorea</taxon>
        <taxon>Rhabditida</taxon>
        <taxon>Tylenchina</taxon>
        <taxon>Panagrolaimomorpha</taxon>
        <taxon>Panagrolaimoidea</taxon>
        <taxon>Panagrolaimidae</taxon>
        <taxon>Panagrellus</taxon>
    </lineage>
</organism>
<feature type="transmembrane region" description="Helical" evidence="10">
    <location>
        <begin position="501"/>
        <end position="522"/>
    </location>
</feature>
<dbReference type="InterPro" id="IPR017452">
    <property type="entry name" value="GPCR_Rhodpsn_7TM"/>
</dbReference>
<evidence type="ECO:0000256" key="10">
    <source>
        <dbReference type="SAM" id="Phobius"/>
    </source>
</evidence>
<dbReference type="InterPro" id="IPR000276">
    <property type="entry name" value="GPCR_Rhodpsn"/>
</dbReference>
<reference evidence="13" key="2">
    <citation type="submission" date="2020-10" db="UniProtKB">
        <authorList>
            <consortium name="WormBaseParasite"/>
        </authorList>
    </citation>
    <scope>IDENTIFICATION</scope>
</reference>
<evidence type="ECO:0000256" key="5">
    <source>
        <dbReference type="ARBA" id="ARBA00023040"/>
    </source>
</evidence>
<evidence type="ECO:0000256" key="4">
    <source>
        <dbReference type="ARBA" id="ARBA00022989"/>
    </source>
</evidence>
<feature type="compositionally biased region" description="Basic and acidic residues" evidence="9">
    <location>
        <begin position="324"/>
        <end position="335"/>
    </location>
</feature>
<evidence type="ECO:0000256" key="1">
    <source>
        <dbReference type="ARBA" id="ARBA00004651"/>
    </source>
</evidence>
<feature type="compositionally biased region" description="Basic and acidic residues" evidence="9">
    <location>
        <begin position="352"/>
        <end position="366"/>
    </location>
</feature>
<evidence type="ECO:0000256" key="6">
    <source>
        <dbReference type="ARBA" id="ARBA00023136"/>
    </source>
</evidence>
<feature type="transmembrane region" description="Helical" evidence="10">
    <location>
        <begin position="37"/>
        <end position="65"/>
    </location>
</feature>
<evidence type="ECO:0000256" key="9">
    <source>
        <dbReference type="SAM" id="MobiDB-lite"/>
    </source>
</evidence>
<reference evidence="12" key="1">
    <citation type="journal article" date="2013" name="Genetics">
        <title>The draft genome and transcriptome of Panagrellus redivivus are shaped by the harsh demands of a free-living lifestyle.</title>
        <authorList>
            <person name="Srinivasan J."/>
            <person name="Dillman A.R."/>
            <person name="Macchietto M.G."/>
            <person name="Heikkinen L."/>
            <person name="Lakso M."/>
            <person name="Fracchia K.M."/>
            <person name="Antoshechkin I."/>
            <person name="Mortazavi A."/>
            <person name="Wong G."/>
            <person name="Sternberg P.W."/>
        </authorList>
    </citation>
    <scope>NUCLEOTIDE SEQUENCE [LARGE SCALE GENOMIC DNA]</scope>
    <source>
        <strain evidence="12">MT8872</strain>
    </source>
</reference>
<feature type="transmembrane region" description="Helical" evidence="10">
    <location>
        <begin position="201"/>
        <end position="223"/>
    </location>
</feature>
<feature type="domain" description="G-protein coupled receptors family 1 profile" evidence="11">
    <location>
        <begin position="56"/>
        <end position="520"/>
    </location>
</feature>
<keyword evidence="3 10" id="KW-0812">Transmembrane</keyword>
<evidence type="ECO:0000256" key="7">
    <source>
        <dbReference type="ARBA" id="ARBA00023170"/>
    </source>
</evidence>
<evidence type="ECO:0000256" key="2">
    <source>
        <dbReference type="ARBA" id="ARBA00022475"/>
    </source>
</evidence>
<keyword evidence="5" id="KW-0297">G-protein coupled receptor</keyword>
<dbReference type="Gene3D" id="1.20.1070.10">
    <property type="entry name" value="Rhodopsin 7-helix transmembrane proteins"/>
    <property type="match status" value="2"/>
</dbReference>
<dbReference type="PROSITE" id="PS50262">
    <property type="entry name" value="G_PROTEIN_RECEP_F1_2"/>
    <property type="match status" value="1"/>
</dbReference>
<feature type="transmembrane region" description="Helical" evidence="10">
    <location>
        <begin position="468"/>
        <end position="489"/>
    </location>
</feature>
<feature type="transmembrane region" description="Helical" evidence="10">
    <location>
        <begin position="77"/>
        <end position="99"/>
    </location>
</feature>
<name>A0A7E4URK8_PANRE</name>
<keyword evidence="6 10" id="KW-0472">Membrane</keyword>
<keyword evidence="2" id="KW-1003">Cell membrane</keyword>
<feature type="region of interest" description="Disordered" evidence="9">
    <location>
        <begin position="321"/>
        <end position="368"/>
    </location>
</feature>
<evidence type="ECO:0000313" key="12">
    <source>
        <dbReference type="Proteomes" id="UP000492821"/>
    </source>
</evidence>
<comment type="subcellular location">
    <subcellularLocation>
        <location evidence="1">Cell membrane</location>
        <topology evidence="1">Multi-pass membrane protein</topology>
    </subcellularLocation>
</comment>
<evidence type="ECO:0000313" key="13">
    <source>
        <dbReference type="WBParaSite" id="Pan_g1203.t1"/>
    </source>
</evidence>
<dbReference type="GO" id="GO:0004930">
    <property type="term" value="F:G protein-coupled receptor activity"/>
    <property type="evidence" value="ECO:0007669"/>
    <property type="project" value="UniProtKB-KW"/>
</dbReference>
<evidence type="ECO:0000256" key="3">
    <source>
        <dbReference type="ARBA" id="ARBA00022692"/>
    </source>
</evidence>
<keyword evidence="8" id="KW-0807">Transducer</keyword>
<evidence type="ECO:0000256" key="8">
    <source>
        <dbReference type="ARBA" id="ARBA00023224"/>
    </source>
</evidence>
<dbReference type="Pfam" id="PF00001">
    <property type="entry name" value="7tm_1"/>
    <property type="match status" value="1"/>
</dbReference>
<accession>A0A7E4URK8</accession>
<keyword evidence="12" id="KW-1185">Reference proteome</keyword>
<dbReference type="PANTHER" id="PTHR24248">
    <property type="entry name" value="ADRENERGIC RECEPTOR-RELATED G-PROTEIN COUPLED RECEPTOR"/>
    <property type="match status" value="1"/>
</dbReference>
<dbReference type="AlphaFoldDB" id="A0A7E4URK8"/>
<keyword evidence="4 10" id="KW-1133">Transmembrane helix</keyword>
<proteinExistence type="predicted"/>
<dbReference type="SUPFAM" id="SSF81321">
    <property type="entry name" value="Family A G protein-coupled receptor-like"/>
    <property type="match status" value="1"/>
</dbReference>
<dbReference type="Proteomes" id="UP000492821">
    <property type="component" value="Unassembled WGS sequence"/>
</dbReference>